<keyword evidence="2" id="KW-0732">Signal</keyword>
<dbReference type="InterPro" id="IPR036034">
    <property type="entry name" value="PDZ_sf"/>
</dbReference>
<evidence type="ECO:0000256" key="1">
    <source>
        <dbReference type="SAM" id="MobiDB-lite"/>
    </source>
</evidence>
<accession>A0AAU7C9P8</accession>
<proteinExistence type="predicted"/>
<dbReference type="SUPFAM" id="SSF50156">
    <property type="entry name" value="PDZ domain-like"/>
    <property type="match status" value="1"/>
</dbReference>
<gene>
    <name evidence="3" type="ORF">V5E97_26480</name>
</gene>
<sequence>MRRHRREVATVGLFLLAILLSSESLRAAGDEGATKPVAPDPTAGPARVEPKSADPFPLSEALQDPGFSRYVDLKLLATAWRELDAALMADVALQLASGEEALQRPHKSVNSRQVAELAAQLAIETNQPETIDRLIRAAKGRNDNALANALNVTRKLASTSRGDSPAPVSIDELNATELALLKTWMGKIKSAKLAADRETLSQLDSQIPKIIDLKDKQRQALKELVAEATRSLPEGKSEPSSVSKLLEKLSAGNRPGPQVYQQVVGGNYSYRFQVQFTIQLISIPGYDFYAARLTSPPPPGSPFDQIGLAMGDVVVRLDGIPVNNANEMDNHYGQTFVRFIKAGTTWVQNGTVYLGGNGFPGGGGGGTPP</sequence>
<dbReference type="EMBL" id="CP155447">
    <property type="protein sequence ID" value="XBH01872.1"/>
    <property type="molecule type" value="Genomic_DNA"/>
</dbReference>
<reference evidence="3" key="1">
    <citation type="submission" date="2024-05" db="EMBL/GenBank/DDBJ databases">
        <title>Planctomycetes of the genus Singulisphaera possess chitinolytic capabilities.</title>
        <authorList>
            <person name="Ivanova A."/>
        </authorList>
    </citation>
    <scope>NUCLEOTIDE SEQUENCE</scope>
    <source>
        <strain evidence="3">Ch08T</strain>
    </source>
</reference>
<name>A0AAU7C9P8_9BACT</name>
<evidence type="ECO:0000313" key="3">
    <source>
        <dbReference type="EMBL" id="XBH01872.1"/>
    </source>
</evidence>
<protein>
    <recommendedName>
        <fullName evidence="4">PDZ domain-containing protein</fullName>
    </recommendedName>
</protein>
<dbReference type="RefSeq" id="WP_406694617.1">
    <property type="nucleotide sequence ID" value="NZ_CP155447.1"/>
</dbReference>
<feature type="signal peptide" evidence="2">
    <location>
        <begin position="1"/>
        <end position="27"/>
    </location>
</feature>
<evidence type="ECO:0008006" key="4">
    <source>
        <dbReference type="Google" id="ProtNLM"/>
    </source>
</evidence>
<organism evidence="3">
    <name type="scientific">Singulisphaera sp. Ch08</name>
    <dbReference type="NCBI Taxonomy" id="3120278"/>
    <lineage>
        <taxon>Bacteria</taxon>
        <taxon>Pseudomonadati</taxon>
        <taxon>Planctomycetota</taxon>
        <taxon>Planctomycetia</taxon>
        <taxon>Isosphaerales</taxon>
        <taxon>Isosphaeraceae</taxon>
        <taxon>Singulisphaera</taxon>
    </lineage>
</organism>
<dbReference type="AlphaFoldDB" id="A0AAU7C9P8"/>
<feature type="chain" id="PRO_5043705821" description="PDZ domain-containing protein" evidence="2">
    <location>
        <begin position="28"/>
        <end position="369"/>
    </location>
</feature>
<feature type="region of interest" description="Disordered" evidence="1">
    <location>
        <begin position="30"/>
        <end position="55"/>
    </location>
</feature>
<evidence type="ECO:0000256" key="2">
    <source>
        <dbReference type="SAM" id="SignalP"/>
    </source>
</evidence>